<organism evidence="2 3">
    <name type="scientific">Microbaculum marinum</name>
    <dbReference type="NCBI Taxonomy" id="1764581"/>
    <lineage>
        <taxon>Bacteria</taxon>
        <taxon>Pseudomonadati</taxon>
        <taxon>Pseudomonadota</taxon>
        <taxon>Alphaproteobacteria</taxon>
        <taxon>Hyphomicrobiales</taxon>
        <taxon>Tepidamorphaceae</taxon>
        <taxon>Microbaculum</taxon>
    </lineage>
</organism>
<evidence type="ECO:0000313" key="3">
    <source>
        <dbReference type="Proteomes" id="UP001378188"/>
    </source>
</evidence>
<accession>A0AAW9RJA1</accession>
<dbReference type="InterPro" id="IPR018666">
    <property type="entry name" value="DUF2125"/>
</dbReference>
<name>A0AAW9RJA1_9HYPH</name>
<dbReference type="RefSeq" id="WP_340327595.1">
    <property type="nucleotide sequence ID" value="NZ_JAZHOF010000001.1"/>
</dbReference>
<dbReference type="AlphaFoldDB" id="A0AAW9RJA1"/>
<keyword evidence="1" id="KW-0812">Transmembrane</keyword>
<sequence length="360" mass="38193">MTAQSDPPSPERLGRPPRFVVAVLSLVVLAIAGWSAVWYFGTRKADALMTEWLASEAVKGRTYECSRHGIGGYPFRVEVSCKSPVLDIADSAPRIRVEARDFRAVAQVWDISHVIFEIDGPIRLESGDRRNNPEMAVNADWQLLQGSLRAPEGRVARVDLAITGLTVTPDPATLGPAGGAAVSARHVDLHGRNTESRSGVGRDYDVAFGAQDLVVTLDGRAAPEAVDVAFVGQFDSMPYPPPREPEAFLAAWRENGGSVAVERLSAAQGDSEIRASGRVVPDGAGRPEGTVTVSLAGPDINTPGSAGAFGGLAPIIALALRLTGKPDQIDGRTALSGEIEIREGTVYLGAMPITELPRLF</sequence>
<comment type="caution">
    <text evidence="2">The sequence shown here is derived from an EMBL/GenBank/DDBJ whole genome shotgun (WGS) entry which is preliminary data.</text>
</comment>
<keyword evidence="1" id="KW-1133">Transmembrane helix</keyword>
<feature type="transmembrane region" description="Helical" evidence="1">
    <location>
        <begin position="20"/>
        <end position="40"/>
    </location>
</feature>
<proteinExistence type="predicted"/>
<dbReference type="EMBL" id="JAZHOF010000001">
    <property type="protein sequence ID" value="MEJ8569851.1"/>
    <property type="molecule type" value="Genomic_DNA"/>
</dbReference>
<dbReference type="Pfam" id="PF09898">
    <property type="entry name" value="DUF2125"/>
    <property type="match status" value="1"/>
</dbReference>
<reference evidence="2 3" key="1">
    <citation type="submission" date="2024-02" db="EMBL/GenBank/DDBJ databases">
        <title>Genome analysis and characterization of Microbaculum marinisediminis sp. nov., isolated from marine sediment.</title>
        <authorList>
            <person name="Du Z.-J."/>
            <person name="Ye Y.-Q."/>
            <person name="Zhang Z.-R."/>
            <person name="Yuan S.-M."/>
            <person name="Zhang X.-Y."/>
        </authorList>
    </citation>
    <scope>NUCLEOTIDE SEQUENCE [LARGE SCALE GENOMIC DNA]</scope>
    <source>
        <strain evidence="2 3">SDUM1044001</strain>
    </source>
</reference>
<protein>
    <submittedName>
        <fullName evidence="2">DUF2125 domain-containing protein</fullName>
    </submittedName>
</protein>
<evidence type="ECO:0000256" key="1">
    <source>
        <dbReference type="SAM" id="Phobius"/>
    </source>
</evidence>
<gene>
    <name evidence="2" type="ORF">V3328_00085</name>
</gene>
<keyword evidence="1" id="KW-0472">Membrane</keyword>
<keyword evidence="3" id="KW-1185">Reference proteome</keyword>
<evidence type="ECO:0000313" key="2">
    <source>
        <dbReference type="EMBL" id="MEJ8569851.1"/>
    </source>
</evidence>
<dbReference type="Proteomes" id="UP001378188">
    <property type="component" value="Unassembled WGS sequence"/>
</dbReference>